<dbReference type="EMBL" id="ABEU02000016">
    <property type="status" value="NOT_ANNOTATED_CDS"/>
    <property type="molecule type" value="Genomic_DNA"/>
</dbReference>
<feature type="compositionally biased region" description="Gly residues" evidence="1">
    <location>
        <begin position="174"/>
        <end position="185"/>
    </location>
</feature>
<dbReference type="EnsemblPlants" id="Pp3c16_19200V3.3">
    <property type="protein sequence ID" value="PAC:32985480.CDS.1"/>
    <property type="gene ID" value="Pp3c16_19200"/>
</dbReference>
<protein>
    <submittedName>
        <fullName evidence="2">Uncharacterized protein</fullName>
    </submittedName>
</protein>
<reference evidence="2" key="3">
    <citation type="submission" date="2020-12" db="UniProtKB">
        <authorList>
            <consortium name="EnsemblPlants"/>
        </authorList>
    </citation>
    <scope>IDENTIFICATION</scope>
</reference>
<reference evidence="2 3" key="1">
    <citation type="journal article" date="2008" name="Science">
        <title>The Physcomitrella genome reveals evolutionary insights into the conquest of land by plants.</title>
        <authorList>
            <person name="Rensing S."/>
            <person name="Lang D."/>
            <person name="Zimmer A."/>
            <person name="Terry A."/>
            <person name="Salamov A."/>
            <person name="Shapiro H."/>
            <person name="Nishiyama T."/>
            <person name="Perroud P.-F."/>
            <person name="Lindquist E."/>
            <person name="Kamisugi Y."/>
            <person name="Tanahashi T."/>
            <person name="Sakakibara K."/>
            <person name="Fujita T."/>
            <person name="Oishi K."/>
            <person name="Shin-I T."/>
            <person name="Kuroki Y."/>
            <person name="Toyoda A."/>
            <person name="Suzuki Y."/>
            <person name="Hashimoto A."/>
            <person name="Yamaguchi K."/>
            <person name="Sugano A."/>
            <person name="Kohara Y."/>
            <person name="Fujiyama A."/>
            <person name="Anterola A."/>
            <person name="Aoki S."/>
            <person name="Ashton N."/>
            <person name="Barbazuk W.B."/>
            <person name="Barker E."/>
            <person name="Bennetzen J."/>
            <person name="Bezanilla M."/>
            <person name="Blankenship R."/>
            <person name="Cho S.H."/>
            <person name="Dutcher S."/>
            <person name="Estelle M."/>
            <person name="Fawcett J.A."/>
            <person name="Gundlach H."/>
            <person name="Hanada K."/>
            <person name="Heyl A."/>
            <person name="Hicks K.A."/>
            <person name="Hugh J."/>
            <person name="Lohr M."/>
            <person name="Mayer K."/>
            <person name="Melkozernov A."/>
            <person name="Murata T."/>
            <person name="Nelson D."/>
            <person name="Pils B."/>
            <person name="Prigge M."/>
            <person name="Reiss B."/>
            <person name="Renner T."/>
            <person name="Rombauts S."/>
            <person name="Rushton P."/>
            <person name="Sanderfoot A."/>
            <person name="Schween G."/>
            <person name="Shiu S.-H."/>
            <person name="Stueber K."/>
            <person name="Theodoulou F.L."/>
            <person name="Tu H."/>
            <person name="Van de Peer Y."/>
            <person name="Verrier P.J."/>
            <person name="Waters E."/>
            <person name="Wood A."/>
            <person name="Yang L."/>
            <person name="Cove D."/>
            <person name="Cuming A."/>
            <person name="Hasebe M."/>
            <person name="Lucas S."/>
            <person name="Mishler D.B."/>
            <person name="Reski R."/>
            <person name="Grigoriev I."/>
            <person name="Quatrano R.S."/>
            <person name="Boore J.L."/>
        </authorList>
    </citation>
    <scope>NUCLEOTIDE SEQUENCE [LARGE SCALE GENOMIC DNA]</scope>
    <source>
        <strain evidence="2 3">cv. Gransden 2004</strain>
    </source>
</reference>
<dbReference type="AlphaFoldDB" id="A0A7I3ZWN7"/>
<gene>
    <name evidence="2" type="primary">LOC112293408</name>
</gene>
<organism evidence="2 3">
    <name type="scientific">Physcomitrium patens</name>
    <name type="common">Spreading-leaved earth moss</name>
    <name type="synonym">Physcomitrella patens</name>
    <dbReference type="NCBI Taxonomy" id="3218"/>
    <lineage>
        <taxon>Eukaryota</taxon>
        <taxon>Viridiplantae</taxon>
        <taxon>Streptophyta</taxon>
        <taxon>Embryophyta</taxon>
        <taxon>Bryophyta</taxon>
        <taxon>Bryophytina</taxon>
        <taxon>Bryopsida</taxon>
        <taxon>Funariidae</taxon>
        <taxon>Funariales</taxon>
        <taxon>Funariaceae</taxon>
        <taxon>Physcomitrium</taxon>
    </lineage>
</organism>
<name>A0A7I3ZWN7_PHYPA</name>
<evidence type="ECO:0000313" key="3">
    <source>
        <dbReference type="Proteomes" id="UP000006727"/>
    </source>
</evidence>
<feature type="region of interest" description="Disordered" evidence="1">
    <location>
        <begin position="19"/>
        <end position="61"/>
    </location>
</feature>
<evidence type="ECO:0000256" key="1">
    <source>
        <dbReference type="SAM" id="MobiDB-lite"/>
    </source>
</evidence>
<feature type="region of interest" description="Disordered" evidence="1">
    <location>
        <begin position="163"/>
        <end position="185"/>
    </location>
</feature>
<keyword evidence="3" id="KW-1185">Reference proteome</keyword>
<dbReference type="Gramene" id="Pp3c16_19200V3.3">
    <property type="protein sequence ID" value="PAC:32985480.CDS.1"/>
    <property type="gene ID" value="Pp3c16_19200"/>
</dbReference>
<evidence type="ECO:0000313" key="2">
    <source>
        <dbReference type="EnsemblPlants" id="PAC:32985480.CDS.1"/>
    </source>
</evidence>
<accession>A0A7I3ZWN7</accession>
<reference evidence="2 3" key="2">
    <citation type="journal article" date="2018" name="Plant J.">
        <title>The Physcomitrella patens chromosome-scale assembly reveals moss genome structure and evolution.</title>
        <authorList>
            <person name="Lang D."/>
            <person name="Ullrich K.K."/>
            <person name="Murat F."/>
            <person name="Fuchs J."/>
            <person name="Jenkins J."/>
            <person name="Haas F.B."/>
            <person name="Piednoel M."/>
            <person name="Gundlach H."/>
            <person name="Van Bel M."/>
            <person name="Meyberg R."/>
            <person name="Vives C."/>
            <person name="Morata J."/>
            <person name="Symeonidi A."/>
            <person name="Hiss M."/>
            <person name="Muchero W."/>
            <person name="Kamisugi Y."/>
            <person name="Saleh O."/>
            <person name="Blanc G."/>
            <person name="Decker E.L."/>
            <person name="van Gessel N."/>
            <person name="Grimwood J."/>
            <person name="Hayes R.D."/>
            <person name="Graham S.W."/>
            <person name="Gunter L.E."/>
            <person name="McDaniel S.F."/>
            <person name="Hoernstein S.N.W."/>
            <person name="Larsson A."/>
            <person name="Li F.W."/>
            <person name="Perroud P.F."/>
            <person name="Phillips J."/>
            <person name="Ranjan P."/>
            <person name="Rokshar D.S."/>
            <person name="Rothfels C.J."/>
            <person name="Schneider L."/>
            <person name="Shu S."/>
            <person name="Stevenson D.W."/>
            <person name="Thummler F."/>
            <person name="Tillich M."/>
            <person name="Villarreal Aguilar J.C."/>
            <person name="Widiez T."/>
            <person name="Wong G.K."/>
            <person name="Wymore A."/>
            <person name="Zhang Y."/>
            <person name="Zimmer A.D."/>
            <person name="Quatrano R.S."/>
            <person name="Mayer K.F.X."/>
            <person name="Goodstein D."/>
            <person name="Casacuberta J.M."/>
            <person name="Vandepoele K."/>
            <person name="Reski R."/>
            <person name="Cuming A.C."/>
            <person name="Tuskan G.A."/>
            <person name="Maumus F."/>
            <person name="Salse J."/>
            <person name="Schmutz J."/>
            <person name="Rensing S.A."/>
        </authorList>
    </citation>
    <scope>NUCLEOTIDE SEQUENCE [LARGE SCALE GENOMIC DNA]</scope>
    <source>
        <strain evidence="2 3">cv. Gransden 2004</strain>
    </source>
</reference>
<dbReference type="InParanoid" id="A0A7I3ZWN7"/>
<proteinExistence type="predicted"/>
<sequence length="185" mass="21173">MNPREACIWKAVQGSHRVEGDPWGQGDLLAGDGEEEVEGKSRRDRDFHEDPPAQPPRQQWGHGWHDLRHQHWCNVAPWPRPNAWPYAWPEQFSRLRLWLHKRMLGMRGCLQGRVRSTGWLRVRIEFGLGVFGGVPWKLHWLGRKGSCLLLLDCGGRDYCSWGQRSRSEDDDGPPLGGLLGDGCHG</sequence>
<feature type="compositionally biased region" description="Basic and acidic residues" evidence="1">
    <location>
        <begin position="38"/>
        <end position="51"/>
    </location>
</feature>
<dbReference type="Proteomes" id="UP000006727">
    <property type="component" value="Chromosome 16"/>
</dbReference>